<sequence length="328" mass="38249">MEFSTPTSLPNYQVKATYNDKILLLGSCFVENIGKKLDESKFQVCVNPFGTLYNPCSVASSIQTLLDGKIYKPSDLFKHGGCFHSFDHHSRFSSVDEEDCLRLINRQMSFASDYITNAKFLFVTFGSAYIYRLKENNRIVANCHKLPDRQFIRELLTVEGITELWSELIQKLRKINPDLRILFTVSPIRHLKDGAHGNQISKATLLLAVQQLMERHPESADYFPAYEIMLDELRDYRFYAEDMVHPSNQAIQYIWNRFVSCFMTSDTKEIMHQWEEIQKAMNHKPFQPESEAYQKFILQTMLKIEQITKKIPSFDTQNELKALKSKLK</sequence>
<dbReference type="RefSeq" id="WP_079682660.1">
    <property type="nucleotide sequence ID" value="NZ_FUYQ01000005.1"/>
</dbReference>
<evidence type="ECO:0000313" key="2">
    <source>
        <dbReference type="EMBL" id="SKB40973.1"/>
    </source>
</evidence>
<gene>
    <name evidence="2" type="ORF">SAMN05660349_00993</name>
</gene>
<evidence type="ECO:0000313" key="3">
    <source>
        <dbReference type="Proteomes" id="UP000190852"/>
    </source>
</evidence>
<dbReference type="Proteomes" id="UP000190852">
    <property type="component" value="Unassembled WGS sequence"/>
</dbReference>
<feature type="domain" description="GSCFA" evidence="1">
    <location>
        <begin position="21"/>
        <end position="258"/>
    </location>
</feature>
<dbReference type="InterPro" id="IPR014982">
    <property type="entry name" value="GSCFA"/>
</dbReference>
<dbReference type="EMBL" id="FUYQ01000005">
    <property type="protein sequence ID" value="SKB40973.1"/>
    <property type="molecule type" value="Genomic_DNA"/>
</dbReference>
<protein>
    <submittedName>
        <fullName evidence="2">GSCFA family protein</fullName>
    </submittedName>
</protein>
<keyword evidence="3" id="KW-1185">Reference proteome</keyword>
<accession>A0A1T5B271</accession>
<organism evidence="2 3">
    <name type="scientific">Parabacteroides chartae</name>
    <dbReference type="NCBI Taxonomy" id="1037355"/>
    <lineage>
        <taxon>Bacteria</taxon>
        <taxon>Pseudomonadati</taxon>
        <taxon>Bacteroidota</taxon>
        <taxon>Bacteroidia</taxon>
        <taxon>Bacteroidales</taxon>
        <taxon>Tannerellaceae</taxon>
        <taxon>Parabacteroides</taxon>
    </lineage>
</organism>
<reference evidence="3" key="1">
    <citation type="submission" date="2017-02" db="EMBL/GenBank/DDBJ databases">
        <authorList>
            <person name="Varghese N."/>
            <person name="Submissions S."/>
        </authorList>
    </citation>
    <scope>NUCLEOTIDE SEQUENCE [LARGE SCALE GENOMIC DNA]</scope>
    <source>
        <strain evidence="3">DSM 24967</strain>
    </source>
</reference>
<evidence type="ECO:0000259" key="1">
    <source>
        <dbReference type="Pfam" id="PF08885"/>
    </source>
</evidence>
<dbReference type="Pfam" id="PF08885">
    <property type="entry name" value="GSCFA"/>
    <property type="match status" value="1"/>
</dbReference>
<dbReference type="SUPFAM" id="SSF52266">
    <property type="entry name" value="SGNH hydrolase"/>
    <property type="match status" value="1"/>
</dbReference>
<name>A0A1T5B271_9BACT</name>
<proteinExistence type="predicted"/>
<dbReference type="AlphaFoldDB" id="A0A1T5B271"/>